<gene>
    <name evidence="10" type="ORF">COX46_05475</name>
</gene>
<feature type="active site" description="Proton donor/acceptor" evidence="6">
    <location>
        <position position="227"/>
    </location>
</feature>
<dbReference type="PANTHER" id="PTHR36699">
    <property type="entry name" value="LD-TRANSPEPTIDASE"/>
    <property type="match status" value="1"/>
</dbReference>
<evidence type="ECO:0000313" key="10">
    <source>
        <dbReference type="EMBL" id="PIP15583.1"/>
    </source>
</evidence>
<comment type="caution">
    <text evidence="10">The sequence shown here is derived from an EMBL/GenBank/DDBJ whole genome shotgun (WGS) entry which is preliminary data.</text>
</comment>
<dbReference type="EMBL" id="PCRF01000268">
    <property type="protein sequence ID" value="PIP15583.1"/>
    <property type="molecule type" value="Genomic_DNA"/>
</dbReference>
<dbReference type="InterPro" id="IPR038063">
    <property type="entry name" value="Transpep_catalytic_dom"/>
</dbReference>
<accession>A0A2G9YA33</accession>
<dbReference type="CDD" id="cd16913">
    <property type="entry name" value="YkuD_like"/>
    <property type="match status" value="1"/>
</dbReference>
<feature type="domain" description="L,D-TPase catalytic" evidence="9">
    <location>
        <begin position="134"/>
        <end position="269"/>
    </location>
</feature>
<comment type="pathway">
    <text evidence="1 6">Cell wall biogenesis; peptidoglycan biosynthesis.</text>
</comment>
<dbReference type="GO" id="GO:0071555">
    <property type="term" value="P:cell wall organization"/>
    <property type="evidence" value="ECO:0007669"/>
    <property type="project" value="UniProtKB-UniRule"/>
</dbReference>
<organism evidence="10 11">
    <name type="scientific">bacterium (Candidatus Ratteibacteria) CG23_combo_of_CG06-09_8_20_14_all_48_7</name>
    <dbReference type="NCBI Taxonomy" id="2014292"/>
    <lineage>
        <taxon>Bacteria</taxon>
        <taxon>Candidatus Ratteibacteria</taxon>
    </lineage>
</organism>
<evidence type="ECO:0000256" key="6">
    <source>
        <dbReference type="PROSITE-ProRule" id="PRU01373"/>
    </source>
</evidence>
<dbReference type="InterPro" id="IPR032710">
    <property type="entry name" value="NTF2-like_dom_sf"/>
</dbReference>
<dbReference type="SUPFAM" id="SSF141523">
    <property type="entry name" value="L,D-transpeptidase catalytic domain-like"/>
    <property type="match status" value="1"/>
</dbReference>
<dbReference type="Pfam" id="PF24125">
    <property type="entry name" value="Cds6_C"/>
    <property type="match status" value="1"/>
</dbReference>
<reference evidence="10 11" key="1">
    <citation type="submission" date="2017-09" db="EMBL/GenBank/DDBJ databases">
        <title>Depth-based differentiation of microbial function through sediment-hosted aquifers and enrichment of novel symbionts in the deep terrestrial subsurface.</title>
        <authorList>
            <person name="Probst A.J."/>
            <person name="Ladd B."/>
            <person name="Jarett J.K."/>
            <person name="Geller-Mcgrath D.E."/>
            <person name="Sieber C.M."/>
            <person name="Emerson J.B."/>
            <person name="Anantharaman K."/>
            <person name="Thomas B.C."/>
            <person name="Malmstrom R."/>
            <person name="Stieglmeier M."/>
            <person name="Klingl A."/>
            <person name="Woyke T."/>
            <person name="Ryan C.M."/>
            <person name="Banfield J.F."/>
        </authorList>
    </citation>
    <scope>NUCLEOTIDE SEQUENCE [LARGE SCALE GENOMIC DNA]</scope>
    <source>
        <strain evidence="10">CG23_combo_of_CG06-09_8_20_14_all_48_7</strain>
    </source>
</reference>
<feature type="transmembrane region" description="Helical" evidence="8">
    <location>
        <begin position="12"/>
        <end position="31"/>
    </location>
</feature>
<keyword evidence="5 6" id="KW-0961">Cell wall biogenesis/degradation</keyword>
<dbReference type="GO" id="GO:0008360">
    <property type="term" value="P:regulation of cell shape"/>
    <property type="evidence" value="ECO:0007669"/>
    <property type="project" value="UniProtKB-UniRule"/>
</dbReference>
<dbReference type="GO" id="GO:0016740">
    <property type="term" value="F:transferase activity"/>
    <property type="evidence" value="ECO:0007669"/>
    <property type="project" value="UniProtKB-KW"/>
</dbReference>
<dbReference type="AlphaFoldDB" id="A0A2G9YA33"/>
<dbReference type="PROSITE" id="PS52029">
    <property type="entry name" value="LD_TPASE"/>
    <property type="match status" value="1"/>
</dbReference>
<evidence type="ECO:0000259" key="9">
    <source>
        <dbReference type="PROSITE" id="PS52029"/>
    </source>
</evidence>
<dbReference type="UniPathway" id="UPA00219"/>
<sequence>MKRIYLYAVKPGYLLLILLFLFSAILGVCVVKEKTKARRLYARLVELDKDLDVVNKALSRSDFQEVKISLAQIQRNVKEVLPPAPVPSPKEKREPARKEAGKVGSPLSPRGVAKVSISADRIPDNLVLLPAGEHVLFCEKRTRTLYLFQCLSDKFTLVKTYPAIIGRNELDKTSSGDFATPEGIYFLLRFLPDRNLAEQYGWGAFPLSYPNFLDRREGKTGHGIWLHGHNPNQKLEDIRTTKGCVSVDNESLMDLSRIIKPGLTPIVVVNEMVLQNQASQKASAEELRSFLNAWKQAWESLDTAKYLGFYAGEFMTSDGMDYRRFKTHKENVNRNKKFIKIKIDKEIILTYHKNGADIALIQFDQFYHSNNFDSTNRKTLYLKRAPAERWQIIGEV</sequence>
<evidence type="ECO:0000256" key="8">
    <source>
        <dbReference type="SAM" id="Phobius"/>
    </source>
</evidence>
<dbReference type="PANTHER" id="PTHR36699:SF1">
    <property type="entry name" value="L,D-TRANSPEPTIDASE YAFK-RELATED"/>
    <property type="match status" value="1"/>
</dbReference>
<proteinExistence type="predicted"/>
<dbReference type="Proteomes" id="UP000230392">
    <property type="component" value="Unassembled WGS sequence"/>
</dbReference>
<keyword evidence="8" id="KW-0472">Membrane</keyword>
<name>A0A2G9YA33_9BACT</name>
<evidence type="ECO:0000256" key="4">
    <source>
        <dbReference type="ARBA" id="ARBA00022984"/>
    </source>
</evidence>
<dbReference type="Pfam" id="PF03734">
    <property type="entry name" value="YkuD"/>
    <property type="match status" value="1"/>
</dbReference>
<dbReference type="InterPro" id="IPR005490">
    <property type="entry name" value="LD_TPept_cat_dom"/>
</dbReference>
<protein>
    <recommendedName>
        <fullName evidence="9">L,D-TPase catalytic domain-containing protein</fullName>
    </recommendedName>
</protein>
<dbReference type="InterPro" id="IPR056203">
    <property type="entry name" value="Cds6_C"/>
</dbReference>
<evidence type="ECO:0000256" key="7">
    <source>
        <dbReference type="SAM" id="MobiDB-lite"/>
    </source>
</evidence>
<dbReference type="GO" id="GO:0009252">
    <property type="term" value="P:peptidoglycan biosynthetic process"/>
    <property type="evidence" value="ECO:0007669"/>
    <property type="project" value="UniProtKB-UniPathway"/>
</dbReference>
<keyword evidence="4 6" id="KW-0573">Peptidoglycan synthesis</keyword>
<dbReference type="SUPFAM" id="SSF54427">
    <property type="entry name" value="NTF2-like"/>
    <property type="match status" value="1"/>
</dbReference>
<keyword evidence="2" id="KW-0808">Transferase</keyword>
<keyword evidence="3 6" id="KW-0133">Cell shape</keyword>
<evidence type="ECO:0000256" key="1">
    <source>
        <dbReference type="ARBA" id="ARBA00004752"/>
    </source>
</evidence>
<evidence type="ECO:0000256" key="5">
    <source>
        <dbReference type="ARBA" id="ARBA00023316"/>
    </source>
</evidence>
<feature type="active site" description="Nucleophile" evidence="6">
    <location>
        <position position="244"/>
    </location>
</feature>
<feature type="compositionally biased region" description="Basic and acidic residues" evidence="7">
    <location>
        <begin position="89"/>
        <end position="101"/>
    </location>
</feature>
<evidence type="ECO:0000256" key="2">
    <source>
        <dbReference type="ARBA" id="ARBA00022679"/>
    </source>
</evidence>
<keyword evidence="8" id="KW-0812">Transmembrane</keyword>
<evidence type="ECO:0000313" key="11">
    <source>
        <dbReference type="Proteomes" id="UP000230392"/>
    </source>
</evidence>
<evidence type="ECO:0000256" key="3">
    <source>
        <dbReference type="ARBA" id="ARBA00022960"/>
    </source>
</evidence>
<feature type="region of interest" description="Disordered" evidence="7">
    <location>
        <begin position="81"/>
        <end position="107"/>
    </location>
</feature>
<dbReference type="Gene3D" id="2.40.440.10">
    <property type="entry name" value="L,D-transpeptidase catalytic domain-like"/>
    <property type="match status" value="1"/>
</dbReference>
<keyword evidence="8" id="KW-1133">Transmembrane helix</keyword>